<dbReference type="STRING" id="199890.A0A182PXA7"/>
<sequence>MESHQLPYQVDKCTKSYDEYKFTLPALYREVAKEELREDDAVREKALAEMRHWIAENPYIFKCRTDANSPFRWRVKRPLPDLYRKIAKEELREDDEIREQSLTQMREWIAKHPYIRKCRTDSSFLLRFLRFRKYSVPMVCETL</sequence>
<dbReference type="VEuPathDB" id="VectorBase:AEPI011594"/>
<evidence type="ECO:0000313" key="2">
    <source>
        <dbReference type="Proteomes" id="UP000075885"/>
    </source>
</evidence>
<evidence type="ECO:0008006" key="3">
    <source>
        <dbReference type="Google" id="ProtNLM"/>
    </source>
</evidence>
<proteinExistence type="predicted"/>
<organism evidence="1 2">
    <name type="scientific">Anopheles epiroticus</name>
    <dbReference type="NCBI Taxonomy" id="199890"/>
    <lineage>
        <taxon>Eukaryota</taxon>
        <taxon>Metazoa</taxon>
        <taxon>Ecdysozoa</taxon>
        <taxon>Arthropoda</taxon>
        <taxon>Hexapoda</taxon>
        <taxon>Insecta</taxon>
        <taxon>Pterygota</taxon>
        <taxon>Neoptera</taxon>
        <taxon>Endopterygota</taxon>
        <taxon>Diptera</taxon>
        <taxon>Nematocera</taxon>
        <taxon>Culicoidea</taxon>
        <taxon>Culicidae</taxon>
        <taxon>Anophelinae</taxon>
        <taxon>Anopheles</taxon>
    </lineage>
</organism>
<evidence type="ECO:0000313" key="1">
    <source>
        <dbReference type="EnsemblMetazoa" id="AEPI011594-PA"/>
    </source>
</evidence>
<protein>
    <recommendedName>
        <fullName evidence="3">CRAL/TRIO N-terminal domain-containing protein</fullName>
    </recommendedName>
</protein>
<reference evidence="2" key="1">
    <citation type="submission" date="2013-03" db="EMBL/GenBank/DDBJ databases">
        <title>The Genome Sequence of Anopheles epiroticus epiroticus2.</title>
        <authorList>
            <consortium name="The Broad Institute Genomics Platform"/>
            <person name="Neafsey D.E."/>
            <person name="Howell P."/>
            <person name="Walker B."/>
            <person name="Young S.K."/>
            <person name="Zeng Q."/>
            <person name="Gargeya S."/>
            <person name="Fitzgerald M."/>
            <person name="Haas B."/>
            <person name="Abouelleil A."/>
            <person name="Allen A.W."/>
            <person name="Alvarado L."/>
            <person name="Arachchi H.M."/>
            <person name="Berlin A.M."/>
            <person name="Chapman S.B."/>
            <person name="Gainer-Dewar J."/>
            <person name="Goldberg J."/>
            <person name="Griggs A."/>
            <person name="Gujja S."/>
            <person name="Hansen M."/>
            <person name="Howarth C."/>
            <person name="Imamovic A."/>
            <person name="Ireland A."/>
            <person name="Larimer J."/>
            <person name="McCowan C."/>
            <person name="Murphy C."/>
            <person name="Pearson M."/>
            <person name="Poon T.W."/>
            <person name="Priest M."/>
            <person name="Roberts A."/>
            <person name="Saif S."/>
            <person name="Shea T."/>
            <person name="Sisk P."/>
            <person name="Sykes S."/>
            <person name="Wortman J."/>
            <person name="Nusbaum C."/>
            <person name="Birren B."/>
        </authorList>
    </citation>
    <scope>NUCLEOTIDE SEQUENCE [LARGE SCALE GENOMIC DNA]</scope>
    <source>
        <strain evidence="2">Epiroticus2</strain>
    </source>
</reference>
<dbReference type="Gene3D" id="1.10.8.20">
    <property type="entry name" value="N-terminal domain of phosphatidylinositol transfer protein sec14p"/>
    <property type="match status" value="2"/>
</dbReference>
<dbReference type="Proteomes" id="UP000075885">
    <property type="component" value="Unassembled WGS sequence"/>
</dbReference>
<keyword evidence="2" id="KW-1185">Reference proteome</keyword>
<dbReference type="InterPro" id="IPR036273">
    <property type="entry name" value="CRAL/TRIO_N_dom_sf"/>
</dbReference>
<dbReference type="AlphaFoldDB" id="A0A182PXA7"/>
<reference evidence="1" key="2">
    <citation type="submission" date="2020-05" db="UniProtKB">
        <authorList>
            <consortium name="EnsemblMetazoa"/>
        </authorList>
    </citation>
    <scope>IDENTIFICATION</scope>
    <source>
        <strain evidence="1">Epiroticus2</strain>
    </source>
</reference>
<name>A0A182PXA7_9DIPT</name>
<dbReference type="SUPFAM" id="SSF46938">
    <property type="entry name" value="CRAL/TRIO N-terminal domain"/>
    <property type="match status" value="2"/>
</dbReference>
<accession>A0A182PXA7</accession>
<dbReference type="EnsemblMetazoa" id="AEPI011594-RA">
    <property type="protein sequence ID" value="AEPI011594-PA"/>
    <property type="gene ID" value="AEPI011594"/>
</dbReference>